<accession>A0A5N6P8N6</accession>
<dbReference type="GO" id="GO:0004519">
    <property type="term" value="F:endonuclease activity"/>
    <property type="evidence" value="ECO:0007669"/>
    <property type="project" value="UniProtKB-KW"/>
</dbReference>
<evidence type="ECO:0000256" key="7">
    <source>
        <dbReference type="ARBA" id="ARBA00022918"/>
    </source>
</evidence>
<comment type="caution">
    <text evidence="11">The sequence shown here is derived from an EMBL/GenBank/DDBJ whole genome shotgun (WGS) entry which is preliminary data.</text>
</comment>
<sequence>MKSTWISNDCNYRDNKQKDSWDCVKASFSFIYHVQCEQSDHFDYHSRYRAPETFRPSGKPDPTPPARGVTLTDSEKQTRFLKGECFRCGDKYGPGHRCKTGSLKVLESTEGTDETVPVVIEDSEAEEDDLAKISLHAIFGKSHMTTMKLNGLLGTTEVLILIDSGSTHNFISKTLVSSLTITQDFYPFSIGGVDVVLGIQWLSSLNTVQANWNDMFLIFSIDGKQYKLQGVTSGPQKSAYFQHLAVDTEVSVQVPEPIKPLISKFQAVFLKPNELPPFCFLTHDINLLPNSTPPNIRPYQYPYTKKSEIESQVDQLLQSGFIQPSNSPFSSPVLLVKKKDNSCRMCVDYRALNKITIPDKYPIPNIDELLDELYGAAIFSKLDLRSGYYQIRVNPKDVEKTAFKTHSGHYEFKVMPFGLTNAPSTFQSVMNDLFRPFLRRFILVFFDDILVYSPSMETHVYHLSQALDLLHSNRFFVKLSKCCFGQTQVSFLGHLLTADGVHVENEKIASIQSWPIPKSVKEVRGFLELTGYYRRFVRNYGTLARPLKDLTKKDAFLWNDTALAAFQALKDALMSTPIIKLPDFSKPFIVECDASSDGIGAILSQEEHPIAYFSKGFSSAHKFKSAYDRELLALVLAVQKWSHYLLGHHFFIRTDHYTLKFLLEQRLTTTEQQRLLIKLMPFDFTIIHRAGKENRGADALSRRPHSGELLSL</sequence>
<dbReference type="InterPro" id="IPR043128">
    <property type="entry name" value="Rev_trsase/Diguanyl_cyclase"/>
</dbReference>
<dbReference type="SUPFAM" id="SSF56672">
    <property type="entry name" value="DNA/RNA polymerases"/>
    <property type="match status" value="1"/>
</dbReference>
<evidence type="ECO:0000259" key="10">
    <source>
        <dbReference type="PROSITE" id="PS50878"/>
    </source>
</evidence>
<dbReference type="InterPro" id="IPR050951">
    <property type="entry name" value="Retrovirus_Pol_polyprotein"/>
</dbReference>
<keyword evidence="7" id="KW-0695">RNA-directed DNA polymerase</keyword>
<dbReference type="Proteomes" id="UP000326396">
    <property type="component" value="Linkage Group LG14"/>
</dbReference>
<dbReference type="FunFam" id="3.30.70.270:FF:000020">
    <property type="entry name" value="Transposon Tf2-6 polyprotein-like Protein"/>
    <property type="match status" value="1"/>
</dbReference>
<dbReference type="GO" id="GO:0008233">
    <property type="term" value="F:peptidase activity"/>
    <property type="evidence" value="ECO:0007669"/>
    <property type="project" value="UniProtKB-KW"/>
</dbReference>
<name>A0A5N6P8N6_9ASTR</name>
<dbReference type="EMBL" id="SZYD01000006">
    <property type="protein sequence ID" value="KAD5961022.1"/>
    <property type="molecule type" value="Genomic_DNA"/>
</dbReference>
<keyword evidence="12" id="KW-1185">Reference proteome</keyword>
<dbReference type="CDD" id="cd00303">
    <property type="entry name" value="retropepsin_like"/>
    <property type="match status" value="1"/>
</dbReference>
<dbReference type="GO" id="GO:0003964">
    <property type="term" value="F:RNA-directed DNA polymerase activity"/>
    <property type="evidence" value="ECO:0007669"/>
    <property type="project" value="UniProtKB-KW"/>
</dbReference>
<evidence type="ECO:0000256" key="3">
    <source>
        <dbReference type="ARBA" id="ARBA00022695"/>
    </source>
</evidence>
<dbReference type="PANTHER" id="PTHR37984:SF5">
    <property type="entry name" value="PROTEIN NYNRIN-LIKE"/>
    <property type="match status" value="1"/>
</dbReference>
<dbReference type="Pfam" id="PF00078">
    <property type="entry name" value="RVT_1"/>
    <property type="match status" value="1"/>
</dbReference>
<proteinExistence type="predicted"/>
<keyword evidence="2" id="KW-0808">Transferase</keyword>
<dbReference type="FunFam" id="3.10.10.10:FF:000007">
    <property type="entry name" value="Retrovirus-related Pol polyprotein from transposon 17.6-like Protein"/>
    <property type="match status" value="1"/>
</dbReference>
<dbReference type="InterPro" id="IPR043502">
    <property type="entry name" value="DNA/RNA_pol_sf"/>
</dbReference>
<dbReference type="CDD" id="cd09274">
    <property type="entry name" value="RNase_HI_RT_Ty3"/>
    <property type="match status" value="1"/>
</dbReference>
<keyword evidence="8" id="KW-0511">Multifunctional enzyme</keyword>
<evidence type="ECO:0000256" key="9">
    <source>
        <dbReference type="SAM" id="MobiDB-lite"/>
    </source>
</evidence>
<keyword evidence="4" id="KW-0540">Nuclease</keyword>
<evidence type="ECO:0000256" key="1">
    <source>
        <dbReference type="ARBA" id="ARBA00022670"/>
    </source>
</evidence>
<gene>
    <name evidence="11" type="ORF">E3N88_12495</name>
</gene>
<evidence type="ECO:0000256" key="6">
    <source>
        <dbReference type="ARBA" id="ARBA00022801"/>
    </source>
</evidence>
<evidence type="ECO:0000256" key="5">
    <source>
        <dbReference type="ARBA" id="ARBA00022759"/>
    </source>
</evidence>
<organism evidence="11 12">
    <name type="scientific">Mikania micrantha</name>
    <name type="common">bitter vine</name>
    <dbReference type="NCBI Taxonomy" id="192012"/>
    <lineage>
        <taxon>Eukaryota</taxon>
        <taxon>Viridiplantae</taxon>
        <taxon>Streptophyta</taxon>
        <taxon>Embryophyta</taxon>
        <taxon>Tracheophyta</taxon>
        <taxon>Spermatophyta</taxon>
        <taxon>Magnoliopsida</taxon>
        <taxon>eudicotyledons</taxon>
        <taxon>Gunneridae</taxon>
        <taxon>Pentapetalae</taxon>
        <taxon>asterids</taxon>
        <taxon>campanulids</taxon>
        <taxon>Asterales</taxon>
        <taxon>Asteraceae</taxon>
        <taxon>Asteroideae</taxon>
        <taxon>Heliantheae alliance</taxon>
        <taxon>Eupatorieae</taxon>
        <taxon>Mikania</taxon>
    </lineage>
</organism>
<evidence type="ECO:0000313" key="12">
    <source>
        <dbReference type="Proteomes" id="UP000326396"/>
    </source>
</evidence>
<feature type="domain" description="Reverse transcriptase" evidence="10">
    <location>
        <begin position="317"/>
        <end position="496"/>
    </location>
</feature>
<reference evidence="11 12" key="1">
    <citation type="submission" date="2019-05" db="EMBL/GenBank/DDBJ databases">
        <title>Mikania micrantha, genome provides insights into the molecular mechanism of rapid growth.</title>
        <authorList>
            <person name="Liu B."/>
        </authorList>
    </citation>
    <scope>NUCLEOTIDE SEQUENCE [LARGE SCALE GENOMIC DNA]</scope>
    <source>
        <strain evidence="11">NLD-2019</strain>
        <tissue evidence="11">Leaf</tissue>
    </source>
</reference>
<evidence type="ECO:0000256" key="8">
    <source>
        <dbReference type="ARBA" id="ARBA00023268"/>
    </source>
</evidence>
<keyword evidence="3" id="KW-0548">Nucleotidyltransferase</keyword>
<dbReference type="PANTHER" id="PTHR37984">
    <property type="entry name" value="PROTEIN CBG26694"/>
    <property type="match status" value="1"/>
</dbReference>
<protein>
    <recommendedName>
        <fullName evidence="10">Reverse transcriptase domain-containing protein</fullName>
    </recommendedName>
</protein>
<evidence type="ECO:0000313" key="11">
    <source>
        <dbReference type="EMBL" id="KAD5961022.1"/>
    </source>
</evidence>
<dbReference type="Gene3D" id="3.30.70.270">
    <property type="match status" value="2"/>
</dbReference>
<keyword evidence="5" id="KW-0255">Endonuclease</keyword>
<dbReference type="OrthoDB" id="1738534at2759"/>
<keyword evidence="1" id="KW-0645">Protease</keyword>
<dbReference type="AlphaFoldDB" id="A0A5N6P8N6"/>
<dbReference type="PROSITE" id="PS50878">
    <property type="entry name" value="RT_POL"/>
    <property type="match status" value="1"/>
</dbReference>
<dbReference type="CDD" id="cd01647">
    <property type="entry name" value="RT_LTR"/>
    <property type="match status" value="1"/>
</dbReference>
<keyword evidence="6" id="KW-0378">Hydrolase</keyword>
<dbReference type="Pfam" id="PF17919">
    <property type="entry name" value="RT_RNaseH_2"/>
    <property type="match status" value="1"/>
</dbReference>
<dbReference type="FunFam" id="3.10.20.370:FF:000001">
    <property type="entry name" value="Retrovirus-related Pol polyprotein from transposon 17.6-like protein"/>
    <property type="match status" value="1"/>
</dbReference>
<dbReference type="Gene3D" id="3.10.10.10">
    <property type="entry name" value="HIV Type 1 Reverse Transcriptase, subunit A, domain 1"/>
    <property type="match status" value="1"/>
</dbReference>
<dbReference type="InterPro" id="IPR000477">
    <property type="entry name" value="RT_dom"/>
</dbReference>
<evidence type="ECO:0000256" key="2">
    <source>
        <dbReference type="ARBA" id="ARBA00022679"/>
    </source>
</evidence>
<evidence type="ECO:0000256" key="4">
    <source>
        <dbReference type="ARBA" id="ARBA00022722"/>
    </source>
</evidence>
<dbReference type="GO" id="GO:0006508">
    <property type="term" value="P:proteolysis"/>
    <property type="evidence" value="ECO:0007669"/>
    <property type="project" value="UniProtKB-KW"/>
</dbReference>
<dbReference type="InterPro" id="IPR041577">
    <property type="entry name" value="RT_RNaseH_2"/>
</dbReference>
<feature type="region of interest" description="Disordered" evidence="9">
    <location>
        <begin position="51"/>
        <end position="70"/>
    </location>
</feature>